<dbReference type="Proteomes" id="UP000187283">
    <property type="component" value="Unassembled WGS sequence"/>
</dbReference>
<protein>
    <submittedName>
        <fullName evidence="1">Uncharacterized protein</fullName>
    </submittedName>
</protein>
<organism evidence="1 2">
    <name type="scientific">Smittium culicis</name>
    <dbReference type="NCBI Taxonomy" id="133412"/>
    <lineage>
        <taxon>Eukaryota</taxon>
        <taxon>Fungi</taxon>
        <taxon>Fungi incertae sedis</taxon>
        <taxon>Zoopagomycota</taxon>
        <taxon>Kickxellomycotina</taxon>
        <taxon>Harpellomycetes</taxon>
        <taxon>Harpellales</taxon>
        <taxon>Legeriomycetaceae</taxon>
        <taxon>Smittium</taxon>
    </lineage>
</organism>
<dbReference type="EMBL" id="LSSN01001272">
    <property type="protein sequence ID" value="OMJ20314.1"/>
    <property type="molecule type" value="Genomic_DNA"/>
</dbReference>
<evidence type="ECO:0000313" key="1">
    <source>
        <dbReference type="EMBL" id="OMJ20314.1"/>
    </source>
</evidence>
<dbReference type="AlphaFoldDB" id="A0A1R1Y0J3"/>
<comment type="caution">
    <text evidence="1">The sequence shown here is derived from an EMBL/GenBank/DDBJ whole genome shotgun (WGS) entry which is preliminary data.</text>
</comment>
<dbReference type="OrthoDB" id="5756028at2759"/>
<gene>
    <name evidence="1" type="ORF">AYI70_g4191</name>
</gene>
<name>A0A1R1Y0J3_9FUNG</name>
<evidence type="ECO:0000313" key="2">
    <source>
        <dbReference type="Proteomes" id="UP000187283"/>
    </source>
</evidence>
<sequence length="132" mass="14901">MRPLHFKGSIPQKIKLFDEEISGSSQDLVRLALHYAQNWENLRRASVCKSSGYGKDIATAEPGTESMSSNTCSISVFWKKKMEIRIMPSSNVKPLMQALSSNPRDSYPLRFHNQYQPCQGSLNYWGASKLDG</sequence>
<proteinExistence type="predicted"/>
<accession>A0A1R1Y0J3</accession>
<reference evidence="1 2" key="1">
    <citation type="submission" date="2017-01" db="EMBL/GenBank/DDBJ databases">
        <authorList>
            <person name="Mah S.A."/>
            <person name="Swanson W.J."/>
            <person name="Moy G.W."/>
            <person name="Vacquier V.D."/>
        </authorList>
    </citation>
    <scope>NUCLEOTIDE SEQUENCE [LARGE SCALE GENOMIC DNA]</scope>
    <source>
        <strain evidence="1 2">GSMNP</strain>
    </source>
</reference>
<keyword evidence="2" id="KW-1185">Reference proteome</keyword>